<evidence type="ECO:0000256" key="2">
    <source>
        <dbReference type="ARBA" id="ARBA00009594"/>
    </source>
</evidence>
<dbReference type="SUPFAM" id="SSF54495">
    <property type="entry name" value="UBC-like"/>
    <property type="match status" value="1"/>
</dbReference>
<dbReference type="PANTHER" id="PTHR23306:SF21">
    <property type="entry name" value="UBIQUITIN-CONJUGATING ENZYME_RWD-LIKE PROTEIN"/>
    <property type="match status" value="1"/>
</dbReference>
<dbReference type="Proteomes" id="UP001497457">
    <property type="component" value="Chromosome 11b"/>
</dbReference>
<dbReference type="CDD" id="cd11685">
    <property type="entry name" value="UEV_TSG101-like"/>
    <property type="match status" value="1"/>
</dbReference>
<dbReference type="InterPro" id="IPR017916">
    <property type="entry name" value="SB_dom"/>
</dbReference>
<keyword evidence="5 7" id="KW-0653">Protein transport</keyword>
<organism evidence="10 11">
    <name type="scientific">Urochloa decumbens</name>
    <dbReference type="NCBI Taxonomy" id="240449"/>
    <lineage>
        <taxon>Eukaryota</taxon>
        <taxon>Viridiplantae</taxon>
        <taxon>Streptophyta</taxon>
        <taxon>Embryophyta</taxon>
        <taxon>Tracheophyta</taxon>
        <taxon>Spermatophyta</taxon>
        <taxon>Magnoliopsida</taxon>
        <taxon>Liliopsida</taxon>
        <taxon>Poales</taxon>
        <taxon>Poaceae</taxon>
        <taxon>PACMAD clade</taxon>
        <taxon>Panicoideae</taxon>
        <taxon>Panicodae</taxon>
        <taxon>Paniceae</taxon>
        <taxon>Melinidinae</taxon>
        <taxon>Urochloa</taxon>
    </lineage>
</organism>
<evidence type="ECO:0000259" key="9">
    <source>
        <dbReference type="PROSITE" id="PS51322"/>
    </source>
</evidence>
<comment type="similarity">
    <text evidence="2">Belongs to the ubiquitin-conjugating enzyme family. UEV subfamily.</text>
</comment>
<keyword evidence="11" id="KW-1185">Reference proteome</keyword>
<dbReference type="Gene3D" id="6.10.140.820">
    <property type="match status" value="1"/>
</dbReference>
<keyword evidence="3 7" id="KW-0813">Transport</keyword>
<dbReference type="Pfam" id="PF09454">
    <property type="entry name" value="Vps23_core"/>
    <property type="match status" value="1"/>
</dbReference>
<evidence type="ECO:0000256" key="3">
    <source>
        <dbReference type="ARBA" id="ARBA00022448"/>
    </source>
</evidence>
<evidence type="ECO:0000313" key="11">
    <source>
        <dbReference type="Proteomes" id="UP001497457"/>
    </source>
</evidence>
<comment type="subcellular location">
    <subcellularLocation>
        <location evidence="1">Endosome</location>
    </subcellularLocation>
</comment>
<evidence type="ECO:0000259" key="8">
    <source>
        <dbReference type="PROSITE" id="PS51312"/>
    </source>
</evidence>
<dbReference type="AlphaFoldDB" id="A0ABC8W7P2"/>
<reference evidence="11" key="1">
    <citation type="submission" date="2024-06" db="EMBL/GenBank/DDBJ databases">
        <authorList>
            <person name="Ryan C."/>
        </authorList>
    </citation>
    <scope>NUCLEOTIDE SEQUENCE [LARGE SCALE GENOMIC DNA]</scope>
</reference>
<dbReference type="Gene3D" id="3.10.110.10">
    <property type="entry name" value="Ubiquitin Conjugating Enzyme"/>
    <property type="match status" value="1"/>
</dbReference>
<protein>
    <submittedName>
        <fullName evidence="10">Uncharacterized protein</fullName>
    </submittedName>
</protein>
<gene>
    <name evidence="10" type="ORF">URODEC1_LOCUS10638</name>
</gene>
<name>A0ABC8W7P2_9POAL</name>
<sequence>MATAAAAGTVVLVDAALDPYEHPDLRWLVRKHVLAILEEFPTLSPSVDTFTTDDGNSAVLLNARGILAVSHALPPILLTLWLPREYPYRPPLVYVFPAAPPAALVADHPFVDHRTGRVRRALPYLDEWSVPRSSLVGLVQSLVAALRMCHPLTAASSGFVAGGATVAGGARAAATPAEEERRRMHAVLAEELAARMGADAADFRVRADEDIHAMASLQAGLRARGDAMGGAIRALEEERMRLELAVTASLAHRRNLLAWLHKESRAAPPGAAGAASALAPYAAAGDAPRWLESKAAELAADDAIDALGDALENGELGFQEYIKRVKILAREQFFHCYAASKSMSSN</sequence>
<keyword evidence="6" id="KW-0175">Coiled coil</keyword>
<dbReference type="Pfam" id="PF05743">
    <property type="entry name" value="UEV"/>
    <property type="match status" value="1"/>
</dbReference>
<dbReference type="GO" id="GO:0005768">
    <property type="term" value="C:endosome"/>
    <property type="evidence" value="ECO:0007669"/>
    <property type="project" value="UniProtKB-SubCell"/>
</dbReference>
<evidence type="ECO:0000256" key="7">
    <source>
        <dbReference type="PROSITE-ProRule" id="PRU00644"/>
    </source>
</evidence>
<evidence type="ECO:0000256" key="6">
    <source>
        <dbReference type="ARBA" id="ARBA00023054"/>
    </source>
</evidence>
<dbReference type="PROSITE" id="PS51322">
    <property type="entry name" value="UEV"/>
    <property type="match status" value="1"/>
</dbReference>
<evidence type="ECO:0000313" key="10">
    <source>
        <dbReference type="EMBL" id="CAL4903588.1"/>
    </source>
</evidence>
<evidence type="ECO:0000256" key="1">
    <source>
        <dbReference type="ARBA" id="ARBA00004177"/>
    </source>
</evidence>
<feature type="domain" description="SB" evidence="8">
    <location>
        <begin position="284"/>
        <end position="346"/>
    </location>
</feature>
<feature type="domain" description="UEV" evidence="9">
    <location>
        <begin position="10"/>
        <end position="156"/>
    </location>
</feature>
<dbReference type="EMBL" id="OZ075121">
    <property type="protein sequence ID" value="CAL4903588.1"/>
    <property type="molecule type" value="Genomic_DNA"/>
</dbReference>
<dbReference type="InterPro" id="IPR052070">
    <property type="entry name" value="ESCRT-I_UEV_domain"/>
</dbReference>
<dbReference type="GO" id="GO:0015031">
    <property type="term" value="P:protein transport"/>
    <property type="evidence" value="ECO:0007669"/>
    <property type="project" value="UniProtKB-UniRule"/>
</dbReference>
<accession>A0ABC8W7P2</accession>
<evidence type="ECO:0000256" key="4">
    <source>
        <dbReference type="ARBA" id="ARBA00022753"/>
    </source>
</evidence>
<dbReference type="PROSITE" id="PS51312">
    <property type="entry name" value="SB"/>
    <property type="match status" value="1"/>
</dbReference>
<dbReference type="InterPro" id="IPR037202">
    <property type="entry name" value="ESCRT_assembly_dom"/>
</dbReference>
<keyword evidence="4" id="KW-0967">Endosome</keyword>
<reference evidence="10 11" key="2">
    <citation type="submission" date="2024-10" db="EMBL/GenBank/DDBJ databases">
        <authorList>
            <person name="Ryan C."/>
        </authorList>
    </citation>
    <scope>NUCLEOTIDE SEQUENCE [LARGE SCALE GENOMIC DNA]</scope>
</reference>
<evidence type="ECO:0000256" key="5">
    <source>
        <dbReference type="ARBA" id="ARBA00022927"/>
    </source>
</evidence>
<proteinExistence type="inferred from homology"/>
<dbReference type="InterPro" id="IPR016135">
    <property type="entry name" value="UBQ-conjugating_enzyme/RWD"/>
</dbReference>
<dbReference type="PANTHER" id="PTHR23306">
    <property type="entry name" value="TUMOR SUSCEPTIBILITY GENE 101 PROTEIN-RELATED"/>
    <property type="match status" value="1"/>
</dbReference>
<dbReference type="InterPro" id="IPR008883">
    <property type="entry name" value="UEV_N"/>
</dbReference>
<dbReference type="SUPFAM" id="SSF140111">
    <property type="entry name" value="Endosomal sorting complex assembly domain"/>
    <property type="match status" value="1"/>
</dbReference>